<keyword evidence="1" id="KW-0812">Transmembrane</keyword>
<protein>
    <submittedName>
        <fullName evidence="2">Uncharacterized protein</fullName>
    </submittedName>
</protein>
<feature type="transmembrane region" description="Helical" evidence="1">
    <location>
        <begin position="30"/>
        <end position="53"/>
    </location>
</feature>
<evidence type="ECO:0000313" key="2">
    <source>
        <dbReference type="EMBL" id="GIZ00611.1"/>
    </source>
</evidence>
<proteinExistence type="predicted"/>
<keyword evidence="1" id="KW-0472">Membrane</keyword>
<evidence type="ECO:0000313" key="3">
    <source>
        <dbReference type="Proteomes" id="UP001054945"/>
    </source>
</evidence>
<gene>
    <name evidence="2" type="ORF">CEXT_384281</name>
</gene>
<feature type="transmembrane region" description="Helical" evidence="1">
    <location>
        <begin position="65"/>
        <end position="83"/>
    </location>
</feature>
<evidence type="ECO:0000256" key="1">
    <source>
        <dbReference type="SAM" id="Phobius"/>
    </source>
</evidence>
<sequence length="120" mass="13657">MMGNSSASFSGNGRKSLFLRLRGSRVPVEWILITPVSVVCFETARSFLFSNLWPIRLRWNRGSRVPIGLISITLASVVCYETVRSFLFRAYGIFILGGIGCHCNKCLLLLKKNDNFRYKF</sequence>
<feature type="transmembrane region" description="Helical" evidence="1">
    <location>
        <begin position="89"/>
        <end position="110"/>
    </location>
</feature>
<reference evidence="2 3" key="1">
    <citation type="submission" date="2021-06" db="EMBL/GenBank/DDBJ databases">
        <title>Caerostris extrusa draft genome.</title>
        <authorList>
            <person name="Kono N."/>
            <person name="Arakawa K."/>
        </authorList>
    </citation>
    <scope>NUCLEOTIDE SEQUENCE [LARGE SCALE GENOMIC DNA]</scope>
</reference>
<dbReference type="Proteomes" id="UP001054945">
    <property type="component" value="Unassembled WGS sequence"/>
</dbReference>
<dbReference type="AlphaFoldDB" id="A0AAV4Y2H7"/>
<dbReference type="EMBL" id="BPLR01018567">
    <property type="protein sequence ID" value="GIZ00611.1"/>
    <property type="molecule type" value="Genomic_DNA"/>
</dbReference>
<accession>A0AAV4Y2H7</accession>
<keyword evidence="1" id="KW-1133">Transmembrane helix</keyword>
<keyword evidence="3" id="KW-1185">Reference proteome</keyword>
<name>A0AAV4Y2H7_CAEEX</name>
<comment type="caution">
    <text evidence="2">The sequence shown here is derived from an EMBL/GenBank/DDBJ whole genome shotgun (WGS) entry which is preliminary data.</text>
</comment>
<organism evidence="2 3">
    <name type="scientific">Caerostris extrusa</name>
    <name type="common">Bark spider</name>
    <name type="synonym">Caerostris bankana</name>
    <dbReference type="NCBI Taxonomy" id="172846"/>
    <lineage>
        <taxon>Eukaryota</taxon>
        <taxon>Metazoa</taxon>
        <taxon>Ecdysozoa</taxon>
        <taxon>Arthropoda</taxon>
        <taxon>Chelicerata</taxon>
        <taxon>Arachnida</taxon>
        <taxon>Araneae</taxon>
        <taxon>Araneomorphae</taxon>
        <taxon>Entelegynae</taxon>
        <taxon>Araneoidea</taxon>
        <taxon>Araneidae</taxon>
        <taxon>Caerostris</taxon>
    </lineage>
</organism>